<dbReference type="Gene3D" id="3.30.420.270">
    <property type="match status" value="1"/>
</dbReference>
<keyword evidence="3" id="KW-1003">Cell membrane</keyword>
<keyword evidence="7" id="KW-0813">Transport</keyword>
<keyword evidence="6 8" id="KW-0472">Membrane</keyword>
<dbReference type="Proteomes" id="UP000326944">
    <property type="component" value="Chromosome"/>
</dbReference>
<dbReference type="OrthoDB" id="1375727at2"/>
<gene>
    <name evidence="9" type="ORF">FJR48_07065</name>
</gene>
<evidence type="ECO:0000313" key="9">
    <source>
        <dbReference type="EMBL" id="QFR49503.1"/>
    </source>
</evidence>
<dbReference type="Pfam" id="PF02472">
    <property type="entry name" value="ExbD"/>
    <property type="match status" value="1"/>
</dbReference>
<protein>
    <submittedName>
        <fullName evidence="9">Biopolymer transporter ExbD</fullName>
    </submittedName>
</protein>
<dbReference type="PANTHER" id="PTHR30558:SF7">
    <property type="entry name" value="TOL-PAL SYSTEM PROTEIN TOLR"/>
    <property type="match status" value="1"/>
</dbReference>
<feature type="transmembrane region" description="Helical" evidence="8">
    <location>
        <begin position="12"/>
        <end position="31"/>
    </location>
</feature>
<evidence type="ECO:0000256" key="8">
    <source>
        <dbReference type="SAM" id="Phobius"/>
    </source>
</evidence>
<evidence type="ECO:0000313" key="10">
    <source>
        <dbReference type="Proteomes" id="UP000326944"/>
    </source>
</evidence>
<evidence type="ECO:0000256" key="7">
    <source>
        <dbReference type="RuleBase" id="RU003879"/>
    </source>
</evidence>
<keyword evidence="10" id="KW-1185">Reference proteome</keyword>
<dbReference type="GO" id="GO:0005886">
    <property type="term" value="C:plasma membrane"/>
    <property type="evidence" value="ECO:0007669"/>
    <property type="project" value="UniProtKB-SubCell"/>
</dbReference>
<dbReference type="GO" id="GO:0015031">
    <property type="term" value="P:protein transport"/>
    <property type="evidence" value="ECO:0007669"/>
    <property type="project" value="UniProtKB-KW"/>
</dbReference>
<comment type="subcellular location">
    <subcellularLocation>
        <location evidence="1">Cell membrane</location>
        <topology evidence="1">Single-pass membrane protein</topology>
    </subcellularLocation>
    <subcellularLocation>
        <location evidence="7">Cell membrane</location>
        <topology evidence="7">Single-pass type II membrane protein</topology>
    </subcellularLocation>
</comment>
<dbReference type="RefSeq" id="WP_152307447.1">
    <property type="nucleotide sequence ID" value="NZ_CP043617.1"/>
</dbReference>
<evidence type="ECO:0000256" key="3">
    <source>
        <dbReference type="ARBA" id="ARBA00022475"/>
    </source>
</evidence>
<accession>A0A5P8P199</accession>
<dbReference type="AlphaFoldDB" id="A0A5P8P199"/>
<dbReference type="PANTHER" id="PTHR30558">
    <property type="entry name" value="EXBD MEMBRANE COMPONENT OF PMF-DRIVEN MACROMOLECULE IMPORT SYSTEM"/>
    <property type="match status" value="1"/>
</dbReference>
<name>A0A5P8P199_9BACT</name>
<proteinExistence type="inferred from homology"/>
<reference evidence="9 10" key="1">
    <citation type="submission" date="2019-09" db="EMBL/GenBank/DDBJ databases">
        <title>Sulfurimonas gotlandica sp. nov., a chemoautotrophic and psychrotolerant epsilonproteobacterium isolated from a pelagic redoxcline, and an emended description of the genus Sulfurimonas.</title>
        <authorList>
            <person name="Wang S."/>
            <person name="Jiang L."/>
            <person name="Shao S."/>
        </authorList>
    </citation>
    <scope>NUCLEOTIDE SEQUENCE [LARGE SCALE GENOMIC DNA]</scope>
    <source>
        <strain evidence="9 10">GYSZ_1</strain>
    </source>
</reference>
<keyword evidence="7" id="KW-0653">Protein transport</keyword>
<dbReference type="InterPro" id="IPR003400">
    <property type="entry name" value="ExbD"/>
</dbReference>
<dbReference type="GO" id="GO:0022857">
    <property type="term" value="F:transmembrane transporter activity"/>
    <property type="evidence" value="ECO:0007669"/>
    <property type="project" value="InterPro"/>
</dbReference>
<keyword evidence="5 8" id="KW-1133">Transmembrane helix</keyword>
<organism evidence="9 10">
    <name type="scientific">Sulfurimonas lithotrophica</name>
    <dbReference type="NCBI Taxonomy" id="2590022"/>
    <lineage>
        <taxon>Bacteria</taxon>
        <taxon>Pseudomonadati</taxon>
        <taxon>Campylobacterota</taxon>
        <taxon>Epsilonproteobacteria</taxon>
        <taxon>Campylobacterales</taxon>
        <taxon>Sulfurimonadaceae</taxon>
        <taxon>Sulfurimonas</taxon>
    </lineage>
</organism>
<dbReference type="EMBL" id="CP043617">
    <property type="protein sequence ID" value="QFR49503.1"/>
    <property type="molecule type" value="Genomic_DNA"/>
</dbReference>
<keyword evidence="4 7" id="KW-0812">Transmembrane</keyword>
<evidence type="ECO:0000256" key="5">
    <source>
        <dbReference type="ARBA" id="ARBA00022989"/>
    </source>
</evidence>
<evidence type="ECO:0000256" key="2">
    <source>
        <dbReference type="ARBA" id="ARBA00005811"/>
    </source>
</evidence>
<evidence type="ECO:0000256" key="4">
    <source>
        <dbReference type="ARBA" id="ARBA00022692"/>
    </source>
</evidence>
<comment type="similarity">
    <text evidence="2 7">Belongs to the ExbD/TolR family.</text>
</comment>
<evidence type="ECO:0000256" key="1">
    <source>
        <dbReference type="ARBA" id="ARBA00004162"/>
    </source>
</evidence>
<sequence length="136" mass="15529">MRRNSKRPSVNLDIAPVNLIDLLLILLIFFITTTTFLQLKMIDLNIPVSSSKKVVYKKNITHIVNITKDCKYFIDKKAVQKEELAKELNSIYKSNKNSIFQVGADKESPHRCFVDILDIFSTEGIGNISVLTKNKE</sequence>
<evidence type="ECO:0000256" key="6">
    <source>
        <dbReference type="ARBA" id="ARBA00023136"/>
    </source>
</evidence>
<dbReference type="KEGG" id="sulg:FJR48_07065"/>